<dbReference type="SUPFAM" id="SSF52540">
    <property type="entry name" value="P-loop containing nucleoside triphosphate hydrolases"/>
    <property type="match status" value="1"/>
</dbReference>
<dbReference type="VEuPathDB" id="FungiDB:Z519_00547"/>
<gene>
    <name evidence="3" type="ORF">Z519_00547</name>
</gene>
<organism evidence="3 4">
    <name type="scientific">Cladophialophora bantiana (strain ATCC 10958 / CBS 173.52 / CDC B-1940 / NIH 8579)</name>
    <name type="common">Xylohypha bantiana</name>
    <dbReference type="NCBI Taxonomy" id="1442370"/>
    <lineage>
        <taxon>Eukaryota</taxon>
        <taxon>Fungi</taxon>
        <taxon>Dikarya</taxon>
        <taxon>Ascomycota</taxon>
        <taxon>Pezizomycotina</taxon>
        <taxon>Eurotiomycetes</taxon>
        <taxon>Chaetothyriomycetidae</taxon>
        <taxon>Chaetothyriales</taxon>
        <taxon>Herpotrichiellaceae</taxon>
        <taxon>Cladophialophora</taxon>
    </lineage>
</organism>
<evidence type="ECO:0000256" key="1">
    <source>
        <dbReference type="SAM" id="MobiDB-lite"/>
    </source>
</evidence>
<dbReference type="GO" id="GO:0005525">
    <property type="term" value="F:GTP binding"/>
    <property type="evidence" value="ECO:0007669"/>
    <property type="project" value="InterPro"/>
</dbReference>
<accession>A0A0D2IQ19</accession>
<dbReference type="AlphaFoldDB" id="A0A0D2IQ19"/>
<dbReference type="InterPro" id="IPR006073">
    <property type="entry name" value="GTP-bd"/>
</dbReference>
<feature type="region of interest" description="Disordered" evidence="1">
    <location>
        <begin position="247"/>
        <end position="330"/>
    </location>
</feature>
<dbReference type="GeneID" id="27693475"/>
<dbReference type="SUPFAM" id="SSF158634">
    <property type="entry name" value="RPA2825-like"/>
    <property type="match status" value="1"/>
</dbReference>
<feature type="compositionally biased region" description="Low complexity" evidence="1">
    <location>
        <begin position="286"/>
        <end position="304"/>
    </location>
</feature>
<evidence type="ECO:0000313" key="3">
    <source>
        <dbReference type="EMBL" id="KIW98884.1"/>
    </source>
</evidence>
<dbReference type="CDD" id="cd00882">
    <property type="entry name" value="Ras_like_GTPase"/>
    <property type="match status" value="1"/>
</dbReference>
<dbReference type="InterPro" id="IPR027417">
    <property type="entry name" value="P-loop_NTPase"/>
</dbReference>
<dbReference type="Gene3D" id="3.40.50.300">
    <property type="entry name" value="P-loop containing nucleotide triphosphate hydrolases"/>
    <property type="match status" value="1"/>
</dbReference>
<dbReference type="Proteomes" id="UP000053789">
    <property type="component" value="Unassembled WGS sequence"/>
</dbReference>
<feature type="domain" description="G" evidence="2">
    <location>
        <begin position="30"/>
        <end position="131"/>
    </location>
</feature>
<feature type="compositionally biased region" description="Basic and acidic residues" evidence="1">
    <location>
        <begin position="267"/>
        <end position="276"/>
    </location>
</feature>
<dbReference type="OrthoDB" id="3785626at2759"/>
<sequence length="423" mass="47288">MDQPTEMLSAETKRCLASMRCRRAVKARVIIVFGKTGAGKSSLVEAVTGRTGLSGDSVNSVTTACEIAVTCINQEDYYLIDTPGFDDDNTAWDTFSKIMEMIEEIRGIATIVGVWYVVDNSRPRDEAFERTLRSWLAAFCGEEFFPYLTIITTFWDCRTRQDTEKLEKRLQQRKQLWSPFLDHGAKTYEHGKVYENGVARGQFLSWEHQQSELATQARSVVARVCHELPSVQPRLFRELGENSSYENTTAANVLRQARSPPSAGRDVPGENSERQSARNTSSADWSQKPSQSQAQPNNQQPSENQHQHTHMPQQSRGQSQQNNGNLNSSDWVGPLFRIGLHFLEQGIQAGYSPGASSAPGGFTHRSSDGFNSKVSLVDFLNERGQDSSLGAREVLAQKFNIKGSPGSPKWNGDILRKLWSMEN</sequence>
<evidence type="ECO:0000259" key="2">
    <source>
        <dbReference type="Pfam" id="PF01926"/>
    </source>
</evidence>
<dbReference type="RefSeq" id="XP_016625553.1">
    <property type="nucleotide sequence ID" value="XM_016758304.1"/>
</dbReference>
<proteinExistence type="predicted"/>
<feature type="compositionally biased region" description="Low complexity" evidence="1">
    <location>
        <begin position="313"/>
        <end position="329"/>
    </location>
</feature>
<dbReference type="Pfam" id="PF01926">
    <property type="entry name" value="MMR_HSR1"/>
    <property type="match status" value="1"/>
</dbReference>
<reference evidence="3" key="1">
    <citation type="submission" date="2015-01" db="EMBL/GenBank/DDBJ databases">
        <title>The Genome Sequence of Cladophialophora bantiana CBS 173.52.</title>
        <authorList>
            <consortium name="The Broad Institute Genomics Platform"/>
            <person name="Cuomo C."/>
            <person name="de Hoog S."/>
            <person name="Gorbushina A."/>
            <person name="Stielow B."/>
            <person name="Teixiera M."/>
            <person name="Abouelleil A."/>
            <person name="Chapman S.B."/>
            <person name="Priest M."/>
            <person name="Young S.K."/>
            <person name="Wortman J."/>
            <person name="Nusbaum C."/>
            <person name="Birren B."/>
        </authorList>
    </citation>
    <scope>NUCLEOTIDE SEQUENCE [LARGE SCALE GENOMIC DNA]</scope>
    <source>
        <strain evidence="3">CBS 173.52</strain>
    </source>
</reference>
<evidence type="ECO:0000313" key="4">
    <source>
        <dbReference type="Proteomes" id="UP000053789"/>
    </source>
</evidence>
<protein>
    <recommendedName>
        <fullName evidence="2">G domain-containing protein</fullName>
    </recommendedName>
</protein>
<name>A0A0D2IQ19_CLAB1</name>
<dbReference type="HOGENOM" id="CLU_052056_0_0_1"/>
<keyword evidence="4" id="KW-1185">Reference proteome</keyword>
<dbReference type="EMBL" id="KN846980">
    <property type="protein sequence ID" value="KIW98884.1"/>
    <property type="molecule type" value="Genomic_DNA"/>
</dbReference>